<evidence type="ECO:0000256" key="1">
    <source>
        <dbReference type="SAM" id="MobiDB-lite"/>
    </source>
</evidence>
<dbReference type="PANTHER" id="PTHR48125">
    <property type="entry name" value="LP07818P1"/>
    <property type="match status" value="1"/>
</dbReference>
<name>A0ABP0DGP9_9PEZI</name>
<evidence type="ECO:0000313" key="4">
    <source>
        <dbReference type="Proteomes" id="UP001642502"/>
    </source>
</evidence>
<dbReference type="Proteomes" id="UP001642502">
    <property type="component" value="Unassembled WGS sequence"/>
</dbReference>
<keyword evidence="4" id="KW-1185">Reference proteome</keyword>
<gene>
    <name evidence="3" type="ORF">SEPCBS119000_002537</name>
</gene>
<evidence type="ECO:0000313" key="3">
    <source>
        <dbReference type="EMBL" id="CAK7267420.1"/>
    </source>
</evidence>
<feature type="compositionally biased region" description="Basic and acidic residues" evidence="1">
    <location>
        <begin position="341"/>
        <end position="350"/>
    </location>
</feature>
<feature type="region of interest" description="Disordered" evidence="1">
    <location>
        <begin position="428"/>
        <end position="456"/>
    </location>
</feature>
<feature type="compositionally biased region" description="Basic and acidic residues" evidence="1">
    <location>
        <begin position="1"/>
        <end position="18"/>
    </location>
</feature>
<dbReference type="Pfam" id="PF26118">
    <property type="entry name" value="DUF8035"/>
    <property type="match status" value="1"/>
</dbReference>
<protein>
    <recommendedName>
        <fullName evidence="2">DUF8035 domain-containing protein</fullName>
    </recommendedName>
</protein>
<dbReference type="InterPro" id="IPR058348">
    <property type="entry name" value="DUF8035"/>
</dbReference>
<reference evidence="3 4" key="1">
    <citation type="submission" date="2024-01" db="EMBL/GenBank/DDBJ databases">
        <authorList>
            <person name="Allen C."/>
            <person name="Tagirdzhanova G."/>
        </authorList>
    </citation>
    <scope>NUCLEOTIDE SEQUENCE [LARGE SCALE GENOMIC DNA]</scope>
    <source>
        <strain evidence="3 4">CBS 119000</strain>
    </source>
</reference>
<proteinExistence type="predicted"/>
<sequence length="686" mass="79215">MSRTNDRRDRRDQDRVRYEEEDDELLTYERRRPAPSPPRAPSRERSPTPPGRRARGNGRVVEDEHIVRRERRYFDDREDIDSVILPAAARRRRPPPPPSDLPDDLASTVTSSIASRSGRRRDSPPRPGRLIRRQSSVETFDRRPARRAYELDRIDHDGRPLARAPVPLPIRHRRDSSTEQTERLSYFEEKREQDYDRGGRERRETTKMEELRAEPERSRYDSHDNRDDRDDQRRRDEEFETRQRTERNRYERIDRDGREEHDRLVETDRSDRVSFHEAPRDRPPRGGLEESRMVRERERRETVTKQPSVVSEGPGTELTRPRSRSRGVARSSAGDGGSKSEYPKKGKTRMPEKLVSEQVLIDLGYPFIKEGKTYILQVALGQDNIDDVLKLSRDYKKSQAEMLEFKRTETKLETPGGTVIGERIREKETFTAPAPPPAPAPAPARAPTPPPVAPQLTYYPQNPTQQVAQQIVYTSPPAPPPAPYVPAAEPYSMPVAVSPAPGQLSIQIRDVSPPPGFAPAYAPSPYSPVETAPVLYNAGSPTMDLARTAAHDPLALVALDSDHMRVRIRSKSRSRHRSTHRRHRSHSTHHSKRDGALYAHFHDSRDRDRDRDRYNIRVEDQYYYGGGDYYEPASTGRELMRTERLSTGEMVLYQDEVERYVEPPRSDVRIIKDRKGRMSISVPKNR</sequence>
<evidence type="ECO:0000259" key="2">
    <source>
        <dbReference type="Pfam" id="PF26118"/>
    </source>
</evidence>
<dbReference type="EMBL" id="CAWUON010000027">
    <property type="protein sequence ID" value="CAK7267420.1"/>
    <property type="molecule type" value="Genomic_DNA"/>
</dbReference>
<feature type="compositionally biased region" description="Basic and acidic residues" evidence="1">
    <location>
        <begin position="175"/>
        <end position="303"/>
    </location>
</feature>
<feature type="compositionally biased region" description="Basic and acidic residues" evidence="1">
    <location>
        <begin position="139"/>
        <end position="160"/>
    </location>
</feature>
<dbReference type="PANTHER" id="PTHR48125:SF10">
    <property type="entry name" value="OS12G0136300 PROTEIN"/>
    <property type="match status" value="1"/>
</dbReference>
<feature type="compositionally biased region" description="Basic and acidic residues" evidence="1">
    <location>
        <begin position="60"/>
        <end position="75"/>
    </location>
</feature>
<organism evidence="3 4">
    <name type="scientific">Sporothrix epigloea</name>
    <dbReference type="NCBI Taxonomy" id="1892477"/>
    <lineage>
        <taxon>Eukaryota</taxon>
        <taxon>Fungi</taxon>
        <taxon>Dikarya</taxon>
        <taxon>Ascomycota</taxon>
        <taxon>Pezizomycotina</taxon>
        <taxon>Sordariomycetes</taxon>
        <taxon>Sordariomycetidae</taxon>
        <taxon>Ophiostomatales</taxon>
        <taxon>Ophiostomataceae</taxon>
        <taxon>Sporothrix</taxon>
    </lineage>
</organism>
<accession>A0ABP0DGP9</accession>
<feature type="region of interest" description="Disordered" evidence="1">
    <location>
        <begin position="566"/>
        <end position="608"/>
    </location>
</feature>
<feature type="compositionally biased region" description="Basic residues" evidence="1">
    <location>
        <begin position="566"/>
        <end position="592"/>
    </location>
</feature>
<feature type="compositionally biased region" description="Pro residues" evidence="1">
    <location>
        <begin position="433"/>
        <end position="453"/>
    </location>
</feature>
<comment type="caution">
    <text evidence="3">The sequence shown here is derived from an EMBL/GenBank/DDBJ whole genome shotgun (WGS) entry which is preliminary data.</text>
</comment>
<feature type="domain" description="DUF8035" evidence="2">
    <location>
        <begin position="344"/>
        <end position="397"/>
    </location>
</feature>
<feature type="region of interest" description="Disordered" evidence="1">
    <location>
        <begin position="1"/>
        <end position="350"/>
    </location>
</feature>